<reference evidence="2 3" key="1">
    <citation type="submission" date="2017-08" db="EMBL/GenBank/DDBJ databases">
        <title>The complete genome sequence of Nocardiopsis gilva YIM 90087.</title>
        <authorList>
            <person name="Yin M."/>
            <person name="Tang S."/>
        </authorList>
    </citation>
    <scope>NUCLEOTIDE SEQUENCE [LARGE SCALE GENOMIC DNA]</scope>
    <source>
        <strain evidence="2 3">YIM 90087</strain>
    </source>
</reference>
<feature type="transmembrane region" description="Helical" evidence="1">
    <location>
        <begin position="337"/>
        <end position="356"/>
    </location>
</feature>
<feature type="transmembrane region" description="Helical" evidence="1">
    <location>
        <begin position="102"/>
        <end position="121"/>
    </location>
</feature>
<evidence type="ECO:0000313" key="2">
    <source>
        <dbReference type="EMBL" id="ASU85991.1"/>
    </source>
</evidence>
<name>A0A223SCV1_9ACTN</name>
<dbReference type="EMBL" id="CP022753">
    <property type="protein sequence ID" value="ASU85991.1"/>
    <property type="molecule type" value="Genomic_DNA"/>
</dbReference>
<evidence type="ECO:0000313" key="3">
    <source>
        <dbReference type="Proteomes" id="UP000215005"/>
    </source>
</evidence>
<sequence length="423" mass="47324">MATSAAKLPLYTLDLARRYWAPLLCVYTVGTFLHGMLLRGMVWASRFDAALALLGLGLAVLVTLATTIIMFHLLRPGMPTVDAELVGMRLSRRATFGDRERHVVDAVTMAILPFLLFYSGWGLLADEYRRYSVALLNDRGLDAWLAQDYDPLGTPLVIAVVALVLRTVCEQLYKRGGTKVLGVLTALFEGIWMFAAVFSVAQLLDDAKEWLTTRVVWVEVQNVVLAALDGLGDMTSLPIQASVLALLAAIGTVWGYLKDGLFEPLLWLTIAAVIFRAEIDRPESLFDEDREETAVGRAIAGTPRLMRRVGRVAGRDVREKYTPFLNAFRFVLRLNPVFYLSFCLYYVLLEAAFGWLRRGIYVLIGPADFLGWWWQWLTPIDFVVSGLHELLRVCLLAATFEVMLRRVGADSAGRRALRSTRLG</sequence>
<evidence type="ECO:0000256" key="1">
    <source>
        <dbReference type="SAM" id="Phobius"/>
    </source>
</evidence>
<dbReference type="KEGG" id="ngv:CDO52_02845"/>
<feature type="transmembrane region" description="Helical" evidence="1">
    <location>
        <begin position="181"/>
        <end position="204"/>
    </location>
</feature>
<protein>
    <submittedName>
        <fullName evidence="2">Uncharacterized protein</fullName>
    </submittedName>
</protein>
<accession>A0A223SCV1</accession>
<keyword evidence="1" id="KW-0812">Transmembrane</keyword>
<keyword evidence="1" id="KW-1133">Transmembrane helix</keyword>
<dbReference type="AlphaFoldDB" id="A0A223SCV1"/>
<dbReference type="OrthoDB" id="3804146at2"/>
<keyword evidence="1" id="KW-0472">Membrane</keyword>
<feature type="transmembrane region" description="Helical" evidence="1">
    <location>
        <begin position="237"/>
        <end position="257"/>
    </location>
</feature>
<proteinExistence type="predicted"/>
<feature type="transmembrane region" description="Helical" evidence="1">
    <location>
        <begin position="50"/>
        <end position="74"/>
    </location>
</feature>
<gene>
    <name evidence="2" type="ORF">CDO52_02845</name>
</gene>
<organism evidence="2 3">
    <name type="scientific">Nocardiopsis gilva YIM 90087</name>
    <dbReference type="NCBI Taxonomy" id="1235441"/>
    <lineage>
        <taxon>Bacteria</taxon>
        <taxon>Bacillati</taxon>
        <taxon>Actinomycetota</taxon>
        <taxon>Actinomycetes</taxon>
        <taxon>Streptosporangiales</taxon>
        <taxon>Nocardiopsidaceae</taxon>
        <taxon>Nocardiopsis</taxon>
    </lineage>
</organism>
<dbReference type="Proteomes" id="UP000215005">
    <property type="component" value="Chromosome"/>
</dbReference>
<keyword evidence="3" id="KW-1185">Reference proteome</keyword>
<feature type="transmembrane region" description="Helical" evidence="1">
    <location>
        <begin position="20"/>
        <end position="38"/>
    </location>
</feature>